<dbReference type="EMBL" id="JAGDFL010000075">
    <property type="protein sequence ID" value="KAG7398650.1"/>
    <property type="molecule type" value="Genomic_DNA"/>
</dbReference>
<evidence type="ECO:0000256" key="3">
    <source>
        <dbReference type="ARBA" id="ARBA00022448"/>
    </source>
</evidence>
<sequence>MMETGYVAIVAAATRSKESLVLRCFRRLDLDHQRLHGGAIPNFIYKNDNRDDDTGDLYVNYLQPLITNGAFIYTPLLGWIIDKCGSRVTFVVTYLATHIVIVLLLMPSLTAQTFMLIIFAFEQSAFYTLQFAYILLTFPADVYGSVQAFLTSCTFLMGLLNYAFRPRVQNGLGSDYLVILSSWRHQSLSCISAWGQDAAEARRQ</sequence>
<organism evidence="9 10">
    <name type="scientific">Phytophthora boehmeriae</name>
    <dbReference type="NCBI Taxonomy" id="109152"/>
    <lineage>
        <taxon>Eukaryota</taxon>
        <taxon>Sar</taxon>
        <taxon>Stramenopiles</taxon>
        <taxon>Oomycota</taxon>
        <taxon>Peronosporomycetes</taxon>
        <taxon>Peronosporales</taxon>
        <taxon>Peronosporaceae</taxon>
        <taxon>Phytophthora</taxon>
    </lineage>
</organism>
<dbReference type="PANTHER" id="PTHR20772:SF2">
    <property type="entry name" value="PROTEIN FMP42"/>
    <property type="match status" value="1"/>
</dbReference>
<feature type="transmembrane region" description="Helical" evidence="8">
    <location>
        <begin position="113"/>
        <end position="136"/>
    </location>
</feature>
<feature type="transmembrane region" description="Helical" evidence="8">
    <location>
        <begin position="87"/>
        <end position="106"/>
    </location>
</feature>
<gene>
    <name evidence="9" type="ORF">PHYBOEH_010699</name>
</gene>
<reference evidence="9" key="1">
    <citation type="submission" date="2021-02" db="EMBL/GenBank/DDBJ databases">
        <authorList>
            <person name="Palmer J.M."/>
        </authorList>
    </citation>
    <scope>NUCLEOTIDE SEQUENCE</scope>
    <source>
        <strain evidence="9">SCRP23</strain>
    </source>
</reference>
<keyword evidence="3" id="KW-0813">Transport</keyword>
<evidence type="ECO:0000256" key="4">
    <source>
        <dbReference type="ARBA" id="ARBA00022692"/>
    </source>
</evidence>
<keyword evidence="6 8" id="KW-1133">Transmembrane helix</keyword>
<evidence type="ECO:0000256" key="2">
    <source>
        <dbReference type="ARBA" id="ARBA00006595"/>
    </source>
</evidence>
<evidence type="ECO:0000256" key="6">
    <source>
        <dbReference type="ARBA" id="ARBA00022989"/>
    </source>
</evidence>
<name>A0A8T1X4U2_9STRA</name>
<dbReference type="PANTHER" id="PTHR20772">
    <property type="entry name" value="PROTEIN FMP42"/>
    <property type="match status" value="1"/>
</dbReference>
<evidence type="ECO:0000256" key="7">
    <source>
        <dbReference type="ARBA" id="ARBA00023136"/>
    </source>
</evidence>
<feature type="transmembrane region" description="Helical" evidence="8">
    <location>
        <begin position="58"/>
        <end position="81"/>
    </location>
</feature>
<keyword evidence="5" id="KW-0029">Amino-acid transport</keyword>
<accession>A0A8T1X4U2</accession>
<feature type="transmembrane region" description="Helical" evidence="8">
    <location>
        <begin position="142"/>
        <end position="164"/>
    </location>
</feature>
<evidence type="ECO:0000256" key="8">
    <source>
        <dbReference type="SAM" id="Phobius"/>
    </source>
</evidence>
<keyword evidence="10" id="KW-1185">Reference proteome</keyword>
<comment type="caution">
    <text evidence="9">The sequence shown here is derived from an EMBL/GenBank/DDBJ whole genome shotgun (WGS) entry which is preliminary data.</text>
</comment>
<dbReference type="InterPro" id="IPR052599">
    <property type="entry name" value="SLC43A_AATransporter"/>
</dbReference>
<evidence type="ECO:0000313" key="10">
    <source>
        <dbReference type="Proteomes" id="UP000693981"/>
    </source>
</evidence>
<proteinExistence type="inferred from homology"/>
<keyword evidence="4 8" id="KW-0812">Transmembrane</keyword>
<dbReference type="GO" id="GO:0006865">
    <property type="term" value="P:amino acid transport"/>
    <property type="evidence" value="ECO:0007669"/>
    <property type="project" value="UniProtKB-KW"/>
</dbReference>
<evidence type="ECO:0000313" key="9">
    <source>
        <dbReference type="EMBL" id="KAG7398650.1"/>
    </source>
</evidence>
<dbReference type="Proteomes" id="UP000693981">
    <property type="component" value="Unassembled WGS sequence"/>
</dbReference>
<keyword evidence="7 8" id="KW-0472">Membrane</keyword>
<protein>
    <submittedName>
        <fullName evidence="9">Uncharacterized protein</fullName>
    </submittedName>
</protein>
<evidence type="ECO:0000256" key="1">
    <source>
        <dbReference type="ARBA" id="ARBA00004141"/>
    </source>
</evidence>
<dbReference type="GO" id="GO:0016020">
    <property type="term" value="C:membrane"/>
    <property type="evidence" value="ECO:0007669"/>
    <property type="project" value="UniProtKB-SubCell"/>
</dbReference>
<dbReference type="OrthoDB" id="330047at2759"/>
<dbReference type="AlphaFoldDB" id="A0A8T1X4U2"/>
<comment type="similarity">
    <text evidence="2">Belongs to the SLC43A transporter (TC 2.A.1.44) family.</text>
</comment>
<evidence type="ECO:0000256" key="5">
    <source>
        <dbReference type="ARBA" id="ARBA00022970"/>
    </source>
</evidence>
<comment type="subcellular location">
    <subcellularLocation>
        <location evidence="1">Membrane</location>
        <topology evidence="1">Multi-pass membrane protein</topology>
    </subcellularLocation>
</comment>